<dbReference type="SUPFAM" id="SSF52833">
    <property type="entry name" value="Thioredoxin-like"/>
    <property type="match status" value="1"/>
</dbReference>
<protein>
    <submittedName>
        <fullName evidence="1">Uncharacterized protein</fullName>
    </submittedName>
</protein>
<dbReference type="AlphaFoldDB" id="A0A382SS13"/>
<dbReference type="EMBL" id="UINC01130945">
    <property type="protein sequence ID" value="SVD12342.1"/>
    <property type="molecule type" value="Genomic_DNA"/>
</dbReference>
<name>A0A382SS13_9ZZZZ</name>
<reference evidence="1" key="1">
    <citation type="submission" date="2018-05" db="EMBL/GenBank/DDBJ databases">
        <authorList>
            <person name="Lanie J.A."/>
            <person name="Ng W.-L."/>
            <person name="Kazmierczak K.M."/>
            <person name="Andrzejewski T.M."/>
            <person name="Davidsen T.M."/>
            <person name="Wayne K.J."/>
            <person name="Tettelin H."/>
            <person name="Glass J.I."/>
            <person name="Rusch D."/>
            <person name="Podicherti R."/>
            <person name="Tsui H.-C.T."/>
            <person name="Winkler M.E."/>
        </authorList>
    </citation>
    <scope>NUCLEOTIDE SEQUENCE</scope>
</reference>
<gene>
    <name evidence="1" type="ORF">METZ01_LOCUS365196</name>
</gene>
<accession>A0A382SS13</accession>
<sequence>TKNISIRRIMDTMTLAATLKEIKDKAPLRLGPDFLAAVERSVEELREFGIVERISKVGEIAPDFQALNFQGDSINLTDLLNQGPVIISFYRGGW</sequence>
<dbReference type="Gene3D" id="3.40.30.10">
    <property type="entry name" value="Glutaredoxin"/>
    <property type="match status" value="1"/>
</dbReference>
<feature type="non-terminal residue" evidence="1">
    <location>
        <position position="1"/>
    </location>
</feature>
<evidence type="ECO:0000313" key="1">
    <source>
        <dbReference type="EMBL" id="SVD12342.1"/>
    </source>
</evidence>
<proteinExistence type="predicted"/>
<dbReference type="InterPro" id="IPR036249">
    <property type="entry name" value="Thioredoxin-like_sf"/>
</dbReference>
<organism evidence="1">
    <name type="scientific">marine metagenome</name>
    <dbReference type="NCBI Taxonomy" id="408172"/>
    <lineage>
        <taxon>unclassified sequences</taxon>
        <taxon>metagenomes</taxon>
        <taxon>ecological metagenomes</taxon>
    </lineage>
</organism>